<dbReference type="GO" id="GO:0000781">
    <property type="term" value="C:chromosome, telomeric region"/>
    <property type="evidence" value="ECO:0007669"/>
    <property type="project" value="UniProtKB-SubCell"/>
</dbReference>
<dbReference type="InterPro" id="IPR018856">
    <property type="entry name" value="Stn1_N"/>
</dbReference>
<dbReference type="InterPro" id="IPR012340">
    <property type="entry name" value="NA-bd_OB-fold"/>
</dbReference>
<proteinExistence type="predicted"/>
<dbReference type="AlphaFoldDB" id="A0AAJ0I8Y9"/>
<dbReference type="Pfam" id="PF10451">
    <property type="entry name" value="Stn1"/>
    <property type="match status" value="2"/>
</dbReference>
<feature type="compositionally biased region" description="Basic and acidic residues" evidence="4">
    <location>
        <begin position="288"/>
        <end position="299"/>
    </location>
</feature>
<dbReference type="Proteomes" id="UP001285908">
    <property type="component" value="Unassembled WGS sequence"/>
</dbReference>
<evidence type="ECO:0000259" key="5">
    <source>
        <dbReference type="Pfam" id="PF10451"/>
    </source>
</evidence>
<evidence type="ECO:0000256" key="1">
    <source>
        <dbReference type="ARBA" id="ARBA00004574"/>
    </source>
</evidence>
<keyword evidence="7" id="KW-1185">Reference proteome</keyword>
<feature type="region of interest" description="Disordered" evidence="4">
    <location>
        <begin position="205"/>
        <end position="252"/>
    </location>
</feature>
<dbReference type="CDD" id="cd03524">
    <property type="entry name" value="RPA2_OBF_family"/>
    <property type="match status" value="1"/>
</dbReference>
<reference evidence="6 7" key="1">
    <citation type="journal article" date="2023" name="Mol. Phylogenet. Evol.">
        <title>Genome-scale phylogeny and comparative genomics of the fungal order Sordariales.</title>
        <authorList>
            <person name="Hensen N."/>
            <person name="Bonometti L."/>
            <person name="Westerberg I."/>
            <person name="Brannstrom I.O."/>
            <person name="Guillou S."/>
            <person name="Cros-Aarteil S."/>
            <person name="Calhoun S."/>
            <person name="Haridas S."/>
            <person name="Kuo A."/>
            <person name="Mondo S."/>
            <person name="Pangilinan J."/>
            <person name="Riley R."/>
            <person name="LaButti K."/>
            <person name="Andreopoulos B."/>
            <person name="Lipzen A."/>
            <person name="Chen C."/>
            <person name="Yan M."/>
            <person name="Daum C."/>
            <person name="Ng V."/>
            <person name="Clum A."/>
            <person name="Steindorff A."/>
            <person name="Ohm R.A."/>
            <person name="Martin F."/>
            <person name="Silar P."/>
            <person name="Natvig D.O."/>
            <person name="Lalanne C."/>
            <person name="Gautier V."/>
            <person name="Ament-Velasquez S.L."/>
            <person name="Kruys A."/>
            <person name="Hutchinson M.I."/>
            <person name="Powell A.J."/>
            <person name="Barry K."/>
            <person name="Miller A.N."/>
            <person name="Grigoriev I.V."/>
            <person name="Debuchy R."/>
            <person name="Gladieux P."/>
            <person name="Hiltunen Thoren M."/>
            <person name="Johannesson H."/>
        </authorList>
    </citation>
    <scope>NUCLEOTIDE SEQUENCE [LARGE SCALE GENOMIC DNA]</scope>
    <source>
        <strain evidence="6 7">FGSC 10403</strain>
    </source>
</reference>
<gene>
    <name evidence="6" type="ORF">B0T23DRAFT_154146</name>
</gene>
<name>A0AAJ0I8Y9_9PEZI</name>
<evidence type="ECO:0000313" key="7">
    <source>
        <dbReference type="Proteomes" id="UP001285908"/>
    </source>
</evidence>
<accession>A0AAJ0I8Y9</accession>
<keyword evidence="3" id="KW-0779">Telomere</keyword>
<dbReference type="RefSeq" id="XP_062693459.1">
    <property type="nucleotide sequence ID" value="XM_062832595.1"/>
</dbReference>
<dbReference type="Gene3D" id="2.40.50.140">
    <property type="entry name" value="Nucleic acid-binding proteins"/>
    <property type="match status" value="1"/>
</dbReference>
<evidence type="ECO:0000313" key="6">
    <source>
        <dbReference type="EMBL" id="KAK3493001.1"/>
    </source>
</evidence>
<feature type="region of interest" description="Disordered" evidence="4">
    <location>
        <begin position="273"/>
        <end position="319"/>
    </location>
</feature>
<keyword evidence="2" id="KW-0158">Chromosome</keyword>
<feature type="domain" description="CST complex subunit Stn1 N-terminal" evidence="5">
    <location>
        <begin position="42"/>
        <end position="101"/>
    </location>
</feature>
<feature type="compositionally biased region" description="Basic and acidic residues" evidence="4">
    <location>
        <begin position="205"/>
        <end position="221"/>
    </location>
</feature>
<dbReference type="SUPFAM" id="SSF50249">
    <property type="entry name" value="Nucleic acid-binding proteins"/>
    <property type="match status" value="1"/>
</dbReference>
<comment type="subcellular location">
    <subcellularLocation>
        <location evidence="1">Chromosome</location>
        <location evidence="1">Telomere</location>
    </subcellularLocation>
</comment>
<dbReference type="EMBL" id="JAULSX010000004">
    <property type="protein sequence ID" value="KAK3493001.1"/>
    <property type="molecule type" value="Genomic_DNA"/>
</dbReference>
<evidence type="ECO:0000256" key="2">
    <source>
        <dbReference type="ARBA" id="ARBA00022454"/>
    </source>
</evidence>
<evidence type="ECO:0000256" key="3">
    <source>
        <dbReference type="ARBA" id="ARBA00022895"/>
    </source>
</evidence>
<protein>
    <submittedName>
        <fullName evidence="6">Telomere regulation protein Stn1-domain-containing protein</fullName>
    </submittedName>
</protein>
<evidence type="ECO:0000256" key="4">
    <source>
        <dbReference type="SAM" id="MobiDB-lite"/>
    </source>
</evidence>
<feature type="compositionally biased region" description="Basic and acidic residues" evidence="4">
    <location>
        <begin position="228"/>
        <end position="249"/>
    </location>
</feature>
<comment type="caution">
    <text evidence="6">The sequence shown here is derived from an EMBL/GenBank/DDBJ whole genome shotgun (WGS) entry which is preliminary data.</text>
</comment>
<dbReference type="GeneID" id="87870217"/>
<sequence>MTDSGAQGQPPPELYPQYCFHLSPTINKWCHLRAADIIALSSHPGFQGQDLYFHLNHPIKWVRICGIVVAIDVYGDSSSRSKGQIQVITIDDSSGHTIECVVPLPPPSAPSVPSLGKQEQRQPPQSLPLIDSQIDIGHILDIKGSLRTFREQRQVKVEKIVHLCTTEQEVAFWERVVQLRKEILDKPWKLDEKVVRRLRREAMGVNERDAKREKEKDEARRERKRRRRLEEERRRLEKERRVEGERKVATPDPVVKTQALQVVVPTRTKRNVTGLERKIVSRPPIPTRPKEPTGLERKTKSVSSDRVVPVTGKYTALGL</sequence>
<organism evidence="6 7">
    <name type="scientific">Neurospora hispaniola</name>
    <dbReference type="NCBI Taxonomy" id="588809"/>
    <lineage>
        <taxon>Eukaryota</taxon>
        <taxon>Fungi</taxon>
        <taxon>Dikarya</taxon>
        <taxon>Ascomycota</taxon>
        <taxon>Pezizomycotina</taxon>
        <taxon>Sordariomycetes</taxon>
        <taxon>Sordariomycetidae</taxon>
        <taxon>Sordariales</taxon>
        <taxon>Sordariaceae</taxon>
        <taxon>Neurospora</taxon>
    </lineage>
</organism>
<feature type="domain" description="CST complex subunit Stn1 N-terminal" evidence="5">
    <location>
        <begin position="134"/>
        <end position="256"/>
    </location>
</feature>